<gene>
    <name evidence="2" type="ORF">DFQ14_1247</name>
</gene>
<accession>A0A368VEZ5</accession>
<dbReference type="EMBL" id="QPJC01000024">
    <property type="protein sequence ID" value="RCW38224.1"/>
    <property type="molecule type" value="Genomic_DNA"/>
</dbReference>
<dbReference type="NCBIfam" id="NF006743">
    <property type="entry name" value="PRK09270.1-2"/>
    <property type="match status" value="1"/>
</dbReference>
<reference evidence="2 3" key="1">
    <citation type="submission" date="2018-07" db="EMBL/GenBank/DDBJ databases">
        <title>Genomic Encyclopedia of Type Strains, Phase III (KMG-III): the genomes of soil and plant-associated and newly described type strains.</title>
        <authorList>
            <person name="Whitman W."/>
        </authorList>
    </citation>
    <scope>NUCLEOTIDE SEQUENCE [LARGE SCALE GENOMIC DNA]</scope>
    <source>
        <strain evidence="2 3">CECT 8575</strain>
    </source>
</reference>
<dbReference type="Gene3D" id="3.40.50.300">
    <property type="entry name" value="P-loop containing nucleotide triphosphate hydrolases"/>
    <property type="match status" value="1"/>
</dbReference>
<dbReference type="Pfam" id="PF00485">
    <property type="entry name" value="PRK"/>
    <property type="match status" value="1"/>
</dbReference>
<keyword evidence="2" id="KW-0808">Transferase</keyword>
<evidence type="ECO:0000313" key="2">
    <source>
        <dbReference type="EMBL" id="RCW38224.1"/>
    </source>
</evidence>
<comment type="caution">
    <text evidence="2">The sequence shown here is derived from an EMBL/GenBank/DDBJ whole genome shotgun (WGS) entry which is preliminary data.</text>
</comment>
<evidence type="ECO:0000259" key="1">
    <source>
        <dbReference type="Pfam" id="PF00485"/>
    </source>
</evidence>
<keyword evidence="3" id="KW-1185">Reference proteome</keyword>
<dbReference type="GO" id="GO:0005524">
    <property type="term" value="F:ATP binding"/>
    <property type="evidence" value="ECO:0007669"/>
    <property type="project" value="InterPro"/>
</dbReference>
<dbReference type="AlphaFoldDB" id="A0A368VEZ5"/>
<name>A0A368VEZ5_9ACTN</name>
<dbReference type="PANTHER" id="PTHR10285">
    <property type="entry name" value="URIDINE KINASE"/>
    <property type="match status" value="1"/>
</dbReference>
<dbReference type="InterPro" id="IPR006083">
    <property type="entry name" value="PRK/URK"/>
</dbReference>
<evidence type="ECO:0000313" key="3">
    <source>
        <dbReference type="Proteomes" id="UP000253495"/>
    </source>
</evidence>
<dbReference type="GO" id="GO:0016301">
    <property type="term" value="F:kinase activity"/>
    <property type="evidence" value="ECO:0007669"/>
    <property type="project" value="UniProtKB-KW"/>
</dbReference>
<proteinExistence type="predicted"/>
<dbReference type="Proteomes" id="UP000253495">
    <property type="component" value="Unassembled WGS sequence"/>
</dbReference>
<dbReference type="RefSeq" id="WP_420810211.1">
    <property type="nucleotide sequence ID" value="NZ_QPJC01000024.1"/>
</dbReference>
<dbReference type="InterPro" id="IPR027417">
    <property type="entry name" value="P-loop_NTPase"/>
</dbReference>
<feature type="domain" description="Phosphoribulokinase/uridine kinase" evidence="1">
    <location>
        <begin position="60"/>
        <end position="239"/>
    </location>
</feature>
<keyword evidence="2" id="KW-0418">Kinase</keyword>
<protein>
    <submittedName>
        <fullName evidence="2">Pantothenate kinase</fullName>
    </submittedName>
</protein>
<sequence>MHILGLRKGVSWMSAAESPAAGGTPARADAGVEPVHHDGDLADLVERARALVGVGRRRLLGITGAPGSGKGTLAGKLQEEIGDSAVLVPMDGFHLAEAQLHRLGKKDRKGAPDTFDAAGYLALLRRLRDLSDEVVYAPEFHREVEESFAGAIAVPPEVPLVITEGNYLLLDSGPWSQVRDLLDEVWFLAPDEDSRLDRLIARHVRYGKSPEQAREWVRRSDEPNAALVSATRARADVLVHGDPA</sequence>
<organism evidence="2 3">
    <name type="scientific">Halopolyspora algeriensis</name>
    <dbReference type="NCBI Taxonomy" id="1500506"/>
    <lineage>
        <taxon>Bacteria</taxon>
        <taxon>Bacillati</taxon>
        <taxon>Actinomycetota</taxon>
        <taxon>Actinomycetes</taxon>
        <taxon>Actinomycetes incertae sedis</taxon>
        <taxon>Halopolyspora</taxon>
    </lineage>
</organism>
<dbReference type="SUPFAM" id="SSF52540">
    <property type="entry name" value="P-loop containing nucleoside triphosphate hydrolases"/>
    <property type="match status" value="1"/>
</dbReference>